<protein>
    <submittedName>
        <fullName evidence="1">Uncharacterized protein</fullName>
    </submittedName>
</protein>
<dbReference type="Gene3D" id="1.10.3750.10">
    <property type="entry name" value="YhaI-like"/>
    <property type="match status" value="1"/>
</dbReference>
<dbReference type="AlphaFoldDB" id="V8RD33"/>
<evidence type="ECO:0000313" key="1">
    <source>
        <dbReference type="EMBL" id="ETF09812.1"/>
    </source>
</evidence>
<comment type="caution">
    <text evidence="1">The sequence shown here is derived from an EMBL/GenBank/DDBJ whole genome shotgun (WGS) entry which is preliminary data.</text>
</comment>
<organism evidence="1">
    <name type="scientific">Pseudomonas moraviensis R28-S</name>
    <dbReference type="NCBI Taxonomy" id="1395516"/>
    <lineage>
        <taxon>Bacteria</taxon>
        <taxon>Pseudomonadati</taxon>
        <taxon>Pseudomonadota</taxon>
        <taxon>Gammaproteobacteria</taxon>
        <taxon>Pseudomonadales</taxon>
        <taxon>Pseudomonadaceae</taxon>
        <taxon>Pseudomonas</taxon>
    </lineage>
</organism>
<dbReference type="PATRIC" id="fig|1395516.4.peg.1722"/>
<proteinExistence type="predicted"/>
<name>V8RD33_9PSED</name>
<dbReference type="InterPro" id="IPR035945">
    <property type="entry name" value="YhaI-like_sf"/>
</dbReference>
<dbReference type="SUPFAM" id="SSF109915">
    <property type="entry name" value="Hypothetical protein YhaI"/>
    <property type="match status" value="1"/>
</dbReference>
<dbReference type="HOGENOM" id="CLU_2013312_0_0_6"/>
<gene>
    <name evidence="1" type="ORF">PMO01_08475</name>
</gene>
<accession>V8RD33</accession>
<dbReference type="EMBL" id="AYMZ01000003">
    <property type="protein sequence ID" value="ETF09812.1"/>
    <property type="molecule type" value="Genomic_DNA"/>
</dbReference>
<dbReference type="RefSeq" id="WP_024012241.1">
    <property type="nucleotide sequence ID" value="NZ_CM002330.1"/>
</dbReference>
<dbReference type="Proteomes" id="UP000024771">
    <property type="component" value="Chromosome"/>
</dbReference>
<sequence length="123" mass="14607">MNLEDVIKDLEKIKYHVRILSDAIDYQSHPVEALILSMDWGEADIDRAHDIFEKYDNMLIAKQSVDWGEFESELEAEFKIGYQTVKRIVLAFFENHQWTDVCYGYAMSFEPTTPLEFHRITRR</sequence>
<reference evidence="1" key="1">
    <citation type="journal article" date="2014" name="Genome Announc.">
        <title>Draft Genome Sequence of Pseudomonas moraviensis R28-S.</title>
        <authorList>
            <person name="Hunter S.S."/>
            <person name="Yano H."/>
            <person name="Loftie-Eaton W."/>
            <person name="Hughes J."/>
            <person name="De Gelder L."/>
            <person name="Stragier P."/>
            <person name="De Vos P."/>
            <person name="Settles M.L."/>
            <person name="Top E.M."/>
        </authorList>
    </citation>
    <scope>NUCLEOTIDE SEQUENCE [LARGE SCALE GENOMIC DNA]</scope>
    <source>
        <strain evidence="1">R28-S</strain>
    </source>
</reference>
<dbReference type="eggNOG" id="ENOG50336B9">
    <property type="taxonomic scope" value="Bacteria"/>
</dbReference>